<feature type="transmembrane region" description="Helical" evidence="5">
    <location>
        <begin position="194"/>
        <end position="212"/>
    </location>
</feature>
<protein>
    <recommendedName>
        <fullName evidence="7">Dendritic cell-specific transmembrane protein-like domain-containing protein</fullName>
    </recommendedName>
</protein>
<dbReference type="AlphaFoldDB" id="A0A8J2WQP5"/>
<name>A0A8J2WQP5_9CRUS</name>
<proteinExistence type="predicted"/>
<comment type="caution">
    <text evidence="8">The sequence shown here is derived from an EMBL/GenBank/DDBJ whole genome shotgun (WGS) entry which is preliminary data.</text>
</comment>
<keyword evidence="3 5" id="KW-1133">Transmembrane helix</keyword>
<feature type="chain" id="PRO_5035197108" description="Dendritic cell-specific transmembrane protein-like domain-containing protein" evidence="6">
    <location>
        <begin position="27"/>
        <end position="798"/>
    </location>
</feature>
<evidence type="ECO:0000256" key="1">
    <source>
        <dbReference type="ARBA" id="ARBA00004141"/>
    </source>
</evidence>
<dbReference type="PANTHER" id="PTHR21041">
    <property type="entry name" value="DENDRITIC CELL-SPECIFIC TRANSMEMBRANE PROTEIN"/>
    <property type="match status" value="1"/>
</dbReference>
<feature type="transmembrane region" description="Helical" evidence="5">
    <location>
        <begin position="253"/>
        <end position="272"/>
    </location>
</feature>
<evidence type="ECO:0000256" key="3">
    <source>
        <dbReference type="ARBA" id="ARBA00022989"/>
    </source>
</evidence>
<dbReference type="InterPro" id="IPR012858">
    <property type="entry name" value="DC_STAMP-like"/>
</dbReference>
<evidence type="ECO:0000313" key="9">
    <source>
        <dbReference type="Proteomes" id="UP000789390"/>
    </source>
</evidence>
<sequence length="798" mass="92448">MMMKFTVMLTMLTCLYLVLPVTMSSSSNFSFERESIMTVCDIHRITISSKGEPIPECDELPPPGDFFSVSSRTVWEMPCDETSDDEPLNRRPTIWDRSIRALHWLLEGVQDKIRSLGNILLLAIEDVTRLSLITRKWNVYWFLVGSLGCSLLFFVQGLYLSRAGKIIYNIILNVLIGFAMSAAFYMVHLYFENVYVMAVFVAIAIFALTPWYPKLYLSAIGVLTSMELLIPLFGFCIMQIFETQLFFGPVLSIFINCGSIAIHLICLAGMYIDEKLILVKVFLLPFFRMFQKVFGLSDKNRQEIEFMKESAHLLNAEIFKTFGEVAPSPMSTWAQWDKAFTDVLQKACKLKQSEWKEACEPFIRDACRTETFNLGPLVDFIALVTDTCFNLGYYSCLRLRNLNVDEICSMKLNETTALGAAFAHYQEALNTLAREIIIDPLVPKVNNDILEMTAGFDLFAAKWTWWLRHFISWGMAGLCISIVLLSIVYAIIFLVKYRRNLYFCNNYLSRAITERWNVNLSRREKGRYFTSFTRVIFDYMYILYTYPSRFAESIRLICKVMFCFWFEQSAKYLHHLLMNIQFVVPNYGSARFVFNVQGDGLFASLMRAVLGGFSLESKYCKIADSSACNTAFVPVDWRTWLMLFLLAIFYFMIGLYQSKSDYLMCRLSDFLIPKRGEERAEVILEEIEEERRKRSVIVMALAKEELTDSCCNRDQNDLIISFYKPRRWYHRFMPTAVLSIIARWKFGIETIMCQVCLADVIVARHRCRALLFCEECQYHLTTCPCGNELCQDALIFPV</sequence>
<feature type="transmembrane region" description="Helical" evidence="5">
    <location>
        <begin position="470"/>
        <end position="495"/>
    </location>
</feature>
<feature type="transmembrane region" description="Helical" evidence="5">
    <location>
        <begin position="139"/>
        <end position="159"/>
    </location>
</feature>
<gene>
    <name evidence="8" type="ORF">DGAL_LOCUS11214</name>
</gene>
<evidence type="ECO:0000256" key="5">
    <source>
        <dbReference type="SAM" id="Phobius"/>
    </source>
</evidence>
<feature type="transmembrane region" description="Helical" evidence="5">
    <location>
        <begin position="219"/>
        <end position="241"/>
    </location>
</feature>
<keyword evidence="9" id="KW-1185">Reference proteome</keyword>
<keyword evidence="2 5" id="KW-0812">Transmembrane</keyword>
<feature type="domain" description="Dendritic cell-specific transmembrane protein-like" evidence="7">
    <location>
        <begin position="588"/>
        <end position="681"/>
    </location>
</feature>
<dbReference type="Pfam" id="PF07782">
    <property type="entry name" value="DC_STAMP"/>
    <property type="match status" value="1"/>
</dbReference>
<comment type="subcellular location">
    <subcellularLocation>
        <location evidence="1">Membrane</location>
        <topology evidence="1">Multi-pass membrane protein</topology>
    </subcellularLocation>
</comment>
<dbReference type="PANTHER" id="PTHR21041:SF9">
    <property type="entry name" value="DENDRITIC CELL-SPECIFIC TRANSMEMBRANE PROTEIN-LIKE DOMAIN-CONTAINING PROTEIN"/>
    <property type="match status" value="1"/>
</dbReference>
<dbReference type="EMBL" id="CAKKLH010000280">
    <property type="protein sequence ID" value="CAH0107880.1"/>
    <property type="molecule type" value="Genomic_DNA"/>
</dbReference>
<evidence type="ECO:0000256" key="6">
    <source>
        <dbReference type="SAM" id="SignalP"/>
    </source>
</evidence>
<dbReference type="InterPro" id="IPR051856">
    <property type="entry name" value="CSR-E3_Ligase_Protein"/>
</dbReference>
<dbReference type="Proteomes" id="UP000789390">
    <property type="component" value="Unassembled WGS sequence"/>
</dbReference>
<feature type="signal peptide" evidence="6">
    <location>
        <begin position="1"/>
        <end position="26"/>
    </location>
</feature>
<keyword evidence="4 5" id="KW-0472">Membrane</keyword>
<evidence type="ECO:0000259" key="7">
    <source>
        <dbReference type="Pfam" id="PF07782"/>
    </source>
</evidence>
<evidence type="ECO:0000256" key="4">
    <source>
        <dbReference type="ARBA" id="ARBA00023136"/>
    </source>
</evidence>
<dbReference type="OrthoDB" id="6340085at2759"/>
<feature type="transmembrane region" description="Helical" evidence="5">
    <location>
        <begin position="166"/>
        <end position="188"/>
    </location>
</feature>
<evidence type="ECO:0000313" key="8">
    <source>
        <dbReference type="EMBL" id="CAH0107880.1"/>
    </source>
</evidence>
<evidence type="ECO:0000256" key="2">
    <source>
        <dbReference type="ARBA" id="ARBA00022692"/>
    </source>
</evidence>
<reference evidence="8" key="1">
    <citation type="submission" date="2021-11" db="EMBL/GenBank/DDBJ databases">
        <authorList>
            <person name="Schell T."/>
        </authorList>
    </citation>
    <scope>NUCLEOTIDE SEQUENCE</scope>
    <source>
        <strain evidence="8">M5</strain>
    </source>
</reference>
<feature type="transmembrane region" description="Helical" evidence="5">
    <location>
        <begin position="637"/>
        <end position="656"/>
    </location>
</feature>
<organism evidence="8 9">
    <name type="scientific">Daphnia galeata</name>
    <dbReference type="NCBI Taxonomy" id="27404"/>
    <lineage>
        <taxon>Eukaryota</taxon>
        <taxon>Metazoa</taxon>
        <taxon>Ecdysozoa</taxon>
        <taxon>Arthropoda</taxon>
        <taxon>Crustacea</taxon>
        <taxon>Branchiopoda</taxon>
        <taxon>Diplostraca</taxon>
        <taxon>Cladocera</taxon>
        <taxon>Anomopoda</taxon>
        <taxon>Daphniidae</taxon>
        <taxon>Daphnia</taxon>
    </lineage>
</organism>
<dbReference type="GO" id="GO:0016020">
    <property type="term" value="C:membrane"/>
    <property type="evidence" value="ECO:0007669"/>
    <property type="project" value="UniProtKB-SubCell"/>
</dbReference>
<keyword evidence="6" id="KW-0732">Signal</keyword>
<accession>A0A8J2WQP5</accession>